<dbReference type="GO" id="GO:0052693">
    <property type="term" value="F:epoxyqueuosine reductase activity"/>
    <property type="evidence" value="ECO:0007669"/>
    <property type="project" value="TreeGrafter"/>
</dbReference>
<comment type="caution">
    <text evidence="6">The sequence shown here is derived from an EMBL/GenBank/DDBJ whole genome shotgun (WGS) entry which is preliminary data.</text>
</comment>
<dbReference type="GO" id="GO:0051539">
    <property type="term" value="F:4 iron, 4 sulfur cluster binding"/>
    <property type="evidence" value="ECO:0007669"/>
    <property type="project" value="UniProtKB-KW"/>
</dbReference>
<keyword evidence="1" id="KW-0004">4Fe-4S</keyword>
<name>A0A419T0Y6_9FIRM</name>
<dbReference type="RefSeq" id="WP_120169655.1">
    <property type="nucleotide sequence ID" value="NZ_MCIB01000023.1"/>
</dbReference>
<dbReference type="GO" id="GO:0046872">
    <property type="term" value="F:metal ion binding"/>
    <property type="evidence" value="ECO:0007669"/>
    <property type="project" value="UniProtKB-KW"/>
</dbReference>
<dbReference type="PROSITE" id="PS51379">
    <property type="entry name" value="4FE4S_FER_2"/>
    <property type="match status" value="1"/>
</dbReference>
<evidence type="ECO:0000256" key="4">
    <source>
        <dbReference type="ARBA" id="ARBA00023014"/>
    </source>
</evidence>
<keyword evidence="2" id="KW-0479">Metal-binding</keyword>
<evidence type="ECO:0000256" key="1">
    <source>
        <dbReference type="ARBA" id="ARBA00022485"/>
    </source>
</evidence>
<dbReference type="PROSITE" id="PS00198">
    <property type="entry name" value="4FE4S_FER_1"/>
    <property type="match status" value="1"/>
</dbReference>
<dbReference type="PANTHER" id="PTHR30002:SF4">
    <property type="entry name" value="EPOXYQUEUOSINE REDUCTASE"/>
    <property type="match status" value="1"/>
</dbReference>
<dbReference type="InterPro" id="IPR004453">
    <property type="entry name" value="QueG"/>
</dbReference>
<gene>
    <name evidence="6" type="ORF">BET03_03690</name>
</gene>
<dbReference type="InterPro" id="IPR017900">
    <property type="entry name" value="4Fe4S_Fe_S_CS"/>
</dbReference>
<dbReference type="Proteomes" id="UP000284177">
    <property type="component" value="Unassembled WGS sequence"/>
</dbReference>
<dbReference type="GO" id="GO:0008616">
    <property type="term" value="P:tRNA queuosine(34) biosynthetic process"/>
    <property type="evidence" value="ECO:0007669"/>
    <property type="project" value="InterPro"/>
</dbReference>
<evidence type="ECO:0000256" key="2">
    <source>
        <dbReference type="ARBA" id="ARBA00022723"/>
    </source>
</evidence>
<keyword evidence="7" id="KW-1185">Reference proteome</keyword>
<reference evidence="6 7" key="1">
    <citation type="submission" date="2016-08" db="EMBL/GenBank/DDBJ databases">
        <title>Novel Firmicutes and Novel Genomes.</title>
        <authorList>
            <person name="Poppleton D.I."/>
            <person name="Gribaldo S."/>
        </authorList>
    </citation>
    <scope>NUCLEOTIDE SEQUENCE [LARGE SCALE GENOMIC DNA]</scope>
    <source>
        <strain evidence="6 7">CTT3</strain>
    </source>
</reference>
<dbReference type="AlphaFoldDB" id="A0A419T0Y6"/>
<evidence type="ECO:0000259" key="5">
    <source>
        <dbReference type="PROSITE" id="PS51379"/>
    </source>
</evidence>
<organism evidence="6 7">
    <name type="scientific">Thermohalobacter berrensis</name>
    <dbReference type="NCBI Taxonomy" id="99594"/>
    <lineage>
        <taxon>Bacteria</taxon>
        <taxon>Bacillati</taxon>
        <taxon>Bacillota</taxon>
        <taxon>Tissierellia</taxon>
        <taxon>Tissierellales</taxon>
        <taxon>Thermohalobacteraceae</taxon>
        <taxon>Thermohalobacter</taxon>
    </lineage>
</organism>
<dbReference type="SUPFAM" id="SSF54862">
    <property type="entry name" value="4Fe-4S ferredoxins"/>
    <property type="match status" value="1"/>
</dbReference>
<evidence type="ECO:0000313" key="6">
    <source>
        <dbReference type="EMBL" id="RKD31240.1"/>
    </source>
</evidence>
<keyword evidence="4" id="KW-0411">Iron-sulfur</keyword>
<dbReference type="InterPro" id="IPR017896">
    <property type="entry name" value="4Fe4S_Fe-S-bd"/>
</dbReference>
<sequence>MDTTDLQRYITKKALNNGALLVGYTKIRRTEPVIIMGFEYSDKWFFNFPITLTKKLGEVYFISKNVQDMIAKELKREGYITNYKTILSIYGDFRPLVVSAGLGEWGRNGLVVNKKYGSGLLYAAIFTNAPFKTENTLILQTSEKHCTECEECIKSCPANAFENNTFHLYRCMPYALKGCAQCLKVCKGNNC</sequence>
<accession>A0A419T0Y6</accession>
<dbReference type="PANTHER" id="PTHR30002">
    <property type="entry name" value="EPOXYQUEUOSINE REDUCTASE"/>
    <property type="match status" value="1"/>
</dbReference>
<evidence type="ECO:0000313" key="7">
    <source>
        <dbReference type="Proteomes" id="UP000284177"/>
    </source>
</evidence>
<evidence type="ECO:0000256" key="3">
    <source>
        <dbReference type="ARBA" id="ARBA00023004"/>
    </source>
</evidence>
<keyword evidence="3" id="KW-0408">Iron</keyword>
<dbReference type="EMBL" id="MCIB01000023">
    <property type="protein sequence ID" value="RKD31240.1"/>
    <property type="molecule type" value="Genomic_DNA"/>
</dbReference>
<protein>
    <submittedName>
        <fullName evidence="6">4Fe-4S ferredoxin</fullName>
    </submittedName>
</protein>
<dbReference type="OrthoDB" id="1795896at2"/>
<feature type="domain" description="4Fe-4S ferredoxin-type" evidence="5">
    <location>
        <begin position="135"/>
        <end position="166"/>
    </location>
</feature>
<proteinExistence type="predicted"/>